<organism evidence="4 5">
    <name type="scientific">Pseudomonas viciae</name>
    <dbReference type="NCBI Taxonomy" id="2505979"/>
    <lineage>
        <taxon>Bacteria</taxon>
        <taxon>Pseudomonadati</taxon>
        <taxon>Pseudomonadota</taxon>
        <taxon>Gammaproteobacteria</taxon>
        <taxon>Pseudomonadales</taxon>
        <taxon>Pseudomonadaceae</taxon>
        <taxon>Pseudomonas</taxon>
    </lineage>
</organism>
<proteinExistence type="predicted"/>
<dbReference type="InterPro" id="IPR006094">
    <property type="entry name" value="Oxid_FAD_bind_N"/>
</dbReference>
<evidence type="ECO:0000256" key="1">
    <source>
        <dbReference type="ARBA" id="ARBA00022630"/>
    </source>
</evidence>
<dbReference type="Pfam" id="PF01565">
    <property type="entry name" value="FAD_binding_4"/>
    <property type="match status" value="1"/>
</dbReference>
<keyword evidence="1" id="KW-0285">Flavoprotein</keyword>
<keyword evidence="2" id="KW-0274">FAD</keyword>
<dbReference type="RefSeq" id="WP_280944092.1">
    <property type="nucleotide sequence ID" value="NZ_CP123771.1"/>
</dbReference>
<evidence type="ECO:0000313" key="4">
    <source>
        <dbReference type="EMBL" id="WGO91328.1"/>
    </source>
</evidence>
<dbReference type="InterPro" id="IPR006311">
    <property type="entry name" value="TAT_signal"/>
</dbReference>
<dbReference type="PROSITE" id="PS51387">
    <property type="entry name" value="FAD_PCMH"/>
    <property type="match status" value="1"/>
</dbReference>
<dbReference type="PANTHER" id="PTHR43762">
    <property type="entry name" value="L-GULONOLACTONE OXIDASE"/>
    <property type="match status" value="1"/>
</dbReference>
<dbReference type="InterPro" id="IPR016169">
    <property type="entry name" value="FAD-bd_PCMH_sub2"/>
</dbReference>
<dbReference type="InterPro" id="IPR010031">
    <property type="entry name" value="FAD_lactone_oxidase-like"/>
</dbReference>
<feature type="domain" description="FAD-binding PCMH-type" evidence="3">
    <location>
        <begin position="52"/>
        <end position="224"/>
    </location>
</feature>
<dbReference type="InterPro" id="IPR016164">
    <property type="entry name" value="FAD-linked_Oxase-like_C"/>
</dbReference>
<gene>
    <name evidence="4" type="ORF">QCD61_16540</name>
</gene>
<protein>
    <submittedName>
        <fullName evidence="4">FAD-binding oxidoreductase</fullName>
    </submittedName>
</protein>
<evidence type="ECO:0000256" key="2">
    <source>
        <dbReference type="ARBA" id="ARBA00022827"/>
    </source>
</evidence>
<keyword evidence="5" id="KW-1185">Reference proteome</keyword>
<reference evidence="4 5" key="1">
    <citation type="journal article" date="2012" name="Appl. Soil Ecol.">
        <title>Isolation and characterization of new plant growth-promoting bacterial endophytes.</title>
        <authorList>
            <person name="Rashid S."/>
            <person name="Charles T.C."/>
            <person name="Glick B.R."/>
        </authorList>
    </citation>
    <scope>NUCLEOTIDE SEQUENCE [LARGE SCALE GENOMIC DNA]</scope>
    <source>
        <strain evidence="4 5">YsS1</strain>
    </source>
</reference>
<dbReference type="InterPro" id="IPR036318">
    <property type="entry name" value="FAD-bd_PCMH-like_sf"/>
</dbReference>
<name>A0ABY8P7B3_9PSED</name>
<dbReference type="PROSITE" id="PS51318">
    <property type="entry name" value="TAT"/>
    <property type="match status" value="1"/>
</dbReference>
<dbReference type="PANTHER" id="PTHR43762:SF1">
    <property type="entry name" value="D-ARABINONO-1,4-LACTONE OXIDASE"/>
    <property type="match status" value="1"/>
</dbReference>
<dbReference type="Proteomes" id="UP001227386">
    <property type="component" value="Chromosome"/>
</dbReference>
<sequence>MIDNTRPHAPPMPSLSFTRRNLLQAGMAGMAIGVLSPWSSWAASSGVLVNDVTLLNPIWVSRVLAPRTTTEIRQALTLWSGPISIGGARYSMGGQIAAEDSLHLDMRQFNQVIRYSPEHRVIRVQTGIRWRDLQSVIDPHDLSVKIMQSYANFTVGGALSVNAHGRYVGAGPVSNSVRALQLVLADGSVVEASRTANTDLFHAAIGSYGALGVITEVELDLAPNVSMERQVHRMPVADYTRFFNEQIRGNEQAILHNADLAPPYFDQATAVTWRTTDKELTVAQRLVAPGQSYTSDRTLMWGVTRLPGGPLIRKDVIDPLRYLSQPVVRRNYEASRDVASLGPLATQDSTYALQEYFVPVAQLNGFVEHMASILRAHNVNAVNISIRHAPAAPDSCLSWAREEVFSFVLYYWQHVSAADREKVGTWTRELIDAALSFGGTYYLPYQLHATRAQFARAYPHAQRLFALKAQFDPDNRFRNKLWDKYYGAGHMV</sequence>
<dbReference type="SUPFAM" id="SSF55103">
    <property type="entry name" value="FAD-linked oxidases, C-terminal domain"/>
    <property type="match status" value="1"/>
</dbReference>
<dbReference type="EMBL" id="CP123771">
    <property type="protein sequence ID" value="WGO91328.1"/>
    <property type="molecule type" value="Genomic_DNA"/>
</dbReference>
<dbReference type="InterPro" id="IPR016166">
    <property type="entry name" value="FAD-bd_PCMH"/>
</dbReference>
<evidence type="ECO:0000313" key="5">
    <source>
        <dbReference type="Proteomes" id="UP001227386"/>
    </source>
</evidence>
<dbReference type="Gene3D" id="3.30.465.10">
    <property type="match status" value="1"/>
</dbReference>
<accession>A0ABY8P7B3</accession>
<evidence type="ECO:0000259" key="3">
    <source>
        <dbReference type="PROSITE" id="PS51387"/>
    </source>
</evidence>
<dbReference type="SUPFAM" id="SSF56176">
    <property type="entry name" value="FAD-binding/transporter-associated domain-like"/>
    <property type="match status" value="1"/>
</dbReference>